<accession>K3UF56</accession>
<dbReference type="KEGG" id="fpu:FPSE_09488"/>
<sequence length="393" mass="44975">MAMDELEEFPMRRTSQTVRFAETLQPSASSVPGRTNNQTKGILRNSNGDVPNGAFDAQSFDTIHAPFRDFSEVHTFADVPRETLPEEKSHAYTFEDLVNVPSGMFSDPARKKLLDLRPFTTILAGYEHTSCLMSGRNFQASVEKGVPDMEDIDEEFNEIWVELQLFWDLLLRMQPNCITSNAEYTGQAVDFLLDLCMAMQLPIDGPGYQVSAARMQIKCFRRRLRRLELLLRTEMHKCGNSIVMLCGCLVGFKRPESKEHDGFWAPVFGNRDRNQPDQADNRAFTVRDVALLLRVEAYFAHFWLAFKKKHGTEVDDFVAAAVESMDDEIKQYIPKHSRNPLRIKREWLNVLLHPSFRKIVVREVNEIVKEASIFYTIHGTSGHRPGCQAHKTA</sequence>
<name>K3UF56_FUSPC</name>
<evidence type="ECO:0000313" key="1">
    <source>
        <dbReference type="EMBL" id="EKJ70271.1"/>
    </source>
</evidence>
<dbReference type="OrthoDB" id="5058264at2759"/>
<dbReference type="Proteomes" id="UP000007978">
    <property type="component" value="Chromosome 2"/>
</dbReference>
<reference evidence="1 2" key="1">
    <citation type="journal article" date="2012" name="PLoS Pathog.">
        <title>Comparative pathogenomics reveals horizontally acquired novel virulence genes in fungi infecting cereal hosts.</title>
        <authorList>
            <person name="Gardiner D.M."/>
            <person name="McDonald M.C."/>
            <person name="Covarelli L."/>
            <person name="Solomon P.S."/>
            <person name="Rusu A.G."/>
            <person name="Marshall M."/>
            <person name="Kazan K."/>
            <person name="Chakraborty S."/>
            <person name="McDonald B.A."/>
            <person name="Manners J.M."/>
        </authorList>
    </citation>
    <scope>NUCLEOTIDE SEQUENCE [LARGE SCALE GENOMIC DNA]</scope>
    <source>
        <strain evidence="1 2">CS3096</strain>
    </source>
</reference>
<dbReference type="eggNOG" id="ENOG502T6CC">
    <property type="taxonomic scope" value="Eukaryota"/>
</dbReference>
<gene>
    <name evidence="1" type="ORF">FPSE_09488</name>
</gene>
<dbReference type="AlphaFoldDB" id="K3UF56"/>
<evidence type="ECO:0000313" key="2">
    <source>
        <dbReference type="Proteomes" id="UP000007978"/>
    </source>
</evidence>
<protein>
    <submittedName>
        <fullName evidence="1">Uncharacterized protein</fullName>
    </submittedName>
</protein>
<comment type="caution">
    <text evidence="1">The sequence shown here is derived from an EMBL/GenBank/DDBJ whole genome shotgun (WGS) entry which is preliminary data.</text>
</comment>
<dbReference type="RefSeq" id="XP_009260880.1">
    <property type="nucleotide sequence ID" value="XM_009262605.1"/>
</dbReference>
<keyword evidence="2" id="KW-1185">Reference proteome</keyword>
<dbReference type="GeneID" id="20368105"/>
<dbReference type="EMBL" id="AFNW01000311">
    <property type="protein sequence ID" value="EKJ70271.1"/>
    <property type="molecule type" value="Genomic_DNA"/>
</dbReference>
<organism evidence="1 2">
    <name type="scientific">Fusarium pseudograminearum (strain CS3096)</name>
    <name type="common">Wheat and barley crown-rot fungus</name>
    <dbReference type="NCBI Taxonomy" id="1028729"/>
    <lineage>
        <taxon>Eukaryota</taxon>
        <taxon>Fungi</taxon>
        <taxon>Dikarya</taxon>
        <taxon>Ascomycota</taxon>
        <taxon>Pezizomycotina</taxon>
        <taxon>Sordariomycetes</taxon>
        <taxon>Hypocreomycetidae</taxon>
        <taxon>Hypocreales</taxon>
        <taxon>Nectriaceae</taxon>
        <taxon>Fusarium</taxon>
    </lineage>
</organism>
<proteinExistence type="predicted"/>
<dbReference type="HOGENOM" id="CLU_702166_0_0_1"/>